<evidence type="ECO:0000313" key="1">
    <source>
        <dbReference type="EMBL" id="MTI27720.1"/>
    </source>
</evidence>
<organism evidence="1 2">
    <name type="scientific">Fulvivirga kasyanovii</name>
    <dbReference type="NCBI Taxonomy" id="396812"/>
    <lineage>
        <taxon>Bacteria</taxon>
        <taxon>Pseudomonadati</taxon>
        <taxon>Bacteroidota</taxon>
        <taxon>Cytophagia</taxon>
        <taxon>Cytophagales</taxon>
        <taxon>Fulvivirgaceae</taxon>
        <taxon>Fulvivirga</taxon>
    </lineage>
</organism>
<gene>
    <name evidence="1" type="ORF">E1163_22370</name>
</gene>
<dbReference type="Gene3D" id="3.10.450.50">
    <property type="match status" value="1"/>
</dbReference>
<evidence type="ECO:0000313" key="2">
    <source>
        <dbReference type="Proteomes" id="UP000798808"/>
    </source>
</evidence>
<dbReference type="EMBL" id="SMLW01000640">
    <property type="protein sequence ID" value="MTI27720.1"/>
    <property type="molecule type" value="Genomic_DNA"/>
</dbReference>
<reference evidence="1 2" key="1">
    <citation type="submission" date="2019-02" db="EMBL/GenBank/DDBJ databases">
        <authorList>
            <person name="Goldberg S.R."/>
            <person name="Haltli B.A."/>
            <person name="Correa H."/>
            <person name="Russell K.G."/>
        </authorList>
    </citation>
    <scope>NUCLEOTIDE SEQUENCE [LARGE SCALE GENOMIC DNA]</scope>
    <source>
        <strain evidence="1 2">JCM 16186</strain>
    </source>
</reference>
<dbReference type="Proteomes" id="UP000798808">
    <property type="component" value="Unassembled WGS sequence"/>
</dbReference>
<dbReference type="RefSeq" id="WP_155174718.1">
    <property type="nucleotide sequence ID" value="NZ_BAAAFL010000005.1"/>
</dbReference>
<sequence>MNYFLLSVIMSFAMPQDEVDQTIKQLNEQMEAAFNSGNLKKVAGFYLDEAYLISPGDKQITTRTDIDEYWTSIKNPVKWELEVIEVTKDEKSIYENEYWKALKNKPPGWRAQGIDIDNNQKLVYQLGHSALTTMHDGKEHTSEVDFILIWKYTDEGYKILLDTYAWQ</sequence>
<dbReference type="SUPFAM" id="SSF54427">
    <property type="entry name" value="NTF2-like"/>
    <property type="match status" value="1"/>
</dbReference>
<dbReference type="InterPro" id="IPR032710">
    <property type="entry name" value="NTF2-like_dom_sf"/>
</dbReference>
<keyword evidence="2" id="KW-1185">Reference proteome</keyword>
<protein>
    <submittedName>
        <fullName evidence="1">Nuclear transport factor 2 family protein</fullName>
    </submittedName>
</protein>
<proteinExistence type="predicted"/>
<accession>A0ABW9RXJ7</accession>
<comment type="caution">
    <text evidence="1">The sequence shown here is derived from an EMBL/GenBank/DDBJ whole genome shotgun (WGS) entry which is preliminary data.</text>
</comment>
<name>A0ABW9RXJ7_9BACT</name>